<keyword evidence="7" id="KW-0418">Kinase</keyword>
<reference evidence="7 8" key="1">
    <citation type="submission" date="2016-02" db="EMBL/GenBank/DDBJ databases">
        <authorList>
            <person name="Wen L."/>
            <person name="He K."/>
            <person name="Yang H."/>
        </authorList>
    </citation>
    <scope>NUCLEOTIDE SEQUENCE [LARGE SCALE GENOMIC DNA]</scope>
    <source>
        <strain evidence="7">ShG14-8</strain>
    </source>
</reference>
<dbReference type="GO" id="GO:0005886">
    <property type="term" value="C:plasma membrane"/>
    <property type="evidence" value="ECO:0007669"/>
    <property type="project" value="UniProtKB-SubCell"/>
</dbReference>
<gene>
    <name evidence="7" type="ORF">AWT59_0482</name>
</gene>
<dbReference type="SUPFAM" id="SSF47226">
    <property type="entry name" value="Histidine-containing phosphotransfer domain, HPT domain"/>
    <property type="match status" value="1"/>
</dbReference>
<evidence type="ECO:0000256" key="1">
    <source>
        <dbReference type="ARBA" id="ARBA00022553"/>
    </source>
</evidence>
<dbReference type="GO" id="GO:0000160">
    <property type="term" value="P:phosphorelay signal transduction system"/>
    <property type="evidence" value="ECO:0007669"/>
    <property type="project" value="UniProtKB-KW"/>
</dbReference>
<dbReference type="Pfam" id="PF01627">
    <property type="entry name" value="Hpt"/>
    <property type="match status" value="1"/>
</dbReference>
<dbReference type="SUPFAM" id="SSF52172">
    <property type="entry name" value="CheY-like"/>
    <property type="match status" value="1"/>
</dbReference>
<keyword evidence="1 4" id="KW-0597">Phosphoprotein</keyword>
<evidence type="ECO:0000259" key="5">
    <source>
        <dbReference type="PROSITE" id="PS50110"/>
    </source>
</evidence>
<name>A0A139BWS3_9PROT</name>
<dbReference type="AlphaFoldDB" id="A0A139BWS3"/>
<dbReference type="Gene3D" id="3.40.50.2300">
    <property type="match status" value="1"/>
</dbReference>
<proteinExistence type="predicted"/>
<keyword evidence="7" id="KW-0808">Transferase</keyword>
<dbReference type="CDD" id="cd00088">
    <property type="entry name" value="HPT"/>
    <property type="match status" value="1"/>
</dbReference>
<protein>
    <submittedName>
        <fullName evidence="7">Multi-sensor hybrid histidine kinase</fullName>
    </submittedName>
</protein>
<reference evidence="7 8" key="2">
    <citation type="submission" date="2016-03" db="EMBL/GenBank/DDBJ databases">
        <title>New uncultured bacterium of the family Gallionellaceae from acid mine drainage: description and reconstruction of genome based on metagenomic analysis of microbial community.</title>
        <authorList>
            <person name="Kadnikov V."/>
            <person name="Ivasenko D."/>
            <person name="Beletsky A."/>
            <person name="Mardanov A."/>
            <person name="Danilova E."/>
            <person name="Pimenov N."/>
            <person name="Karnachuk O."/>
            <person name="Ravin N."/>
        </authorList>
    </citation>
    <scope>NUCLEOTIDE SEQUENCE [LARGE SCALE GENOMIC DNA]</scope>
    <source>
        <strain evidence="7">ShG14-8</strain>
    </source>
</reference>
<dbReference type="InterPro" id="IPR001789">
    <property type="entry name" value="Sig_transdc_resp-reg_receiver"/>
</dbReference>
<dbReference type="Proteomes" id="UP000070578">
    <property type="component" value="Unassembled WGS sequence"/>
</dbReference>
<dbReference type="PANTHER" id="PTHR45339:SF5">
    <property type="entry name" value="HISTIDINE KINASE"/>
    <property type="match status" value="1"/>
</dbReference>
<dbReference type="PANTHER" id="PTHR45339">
    <property type="entry name" value="HYBRID SIGNAL TRANSDUCTION HISTIDINE KINASE J"/>
    <property type="match status" value="1"/>
</dbReference>
<evidence type="ECO:0000256" key="2">
    <source>
        <dbReference type="ARBA" id="ARBA00023012"/>
    </source>
</evidence>
<evidence type="ECO:0000313" key="7">
    <source>
        <dbReference type="EMBL" id="KXS33456.1"/>
    </source>
</evidence>
<dbReference type="CDD" id="cd17546">
    <property type="entry name" value="REC_hyHK_CKI1_RcsC-like"/>
    <property type="match status" value="1"/>
</dbReference>
<feature type="domain" description="HPt" evidence="6">
    <location>
        <begin position="351"/>
        <end position="444"/>
    </location>
</feature>
<sequence length="459" mass="50666">MGGKIGLHSIVGQGSTFWFELLFEKLQERRSLDKRQALSLTSVFGIGMPAGEQTSVAAYMTAWGGRFQHVESAAQLLLLLKQIPAGGRGNHIVLCKPHALGIQSRDFADQLWAEHAPGKISLIMLDADADGHSEAELLKMGYACLLRMPIDKTLLFNAIHGASSLGTDTDDVISFMKHYERNSLGKRQLNILVADDNGTNRMIISKILERTGHSVDLAENGEQALDFLEHKRYDLAIMDMHMPVLHGLEALKIFRMTDRTEPRMPVVILTANATVEAKRECEEAGVDAFLTKPIDSYSLLDTIAHLTGTNNKQAADVPKPVINRLLQKPAGNAQLFNENTLHHLKLLGGANDNFLDSVFQGFFLEGEQLLQSMNSALLNHEYTTFKELAHALKGSSGNVGAEALYELCREIMRASHSELQVSASDRMNKLQESFGATRLALIGYLEAPQQKHTSKLNKT</sequence>
<dbReference type="Gene3D" id="1.20.120.160">
    <property type="entry name" value="HPT domain"/>
    <property type="match status" value="1"/>
</dbReference>
<dbReference type="PROSITE" id="PS50110">
    <property type="entry name" value="RESPONSE_REGULATORY"/>
    <property type="match status" value="1"/>
</dbReference>
<feature type="modified residue" description="4-aspartylphosphate" evidence="4">
    <location>
        <position position="239"/>
    </location>
</feature>
<evidence type="ECO:0000259" key="6">
    <source>
        <dbReference type="PROSITE" id="PS50894"/>
    </source>
</evidence>
<accession>A0A139BWS3</accession>
<dbReference type="SMART" id="SM00448">
    <property type="entry name" value="REC"/>
    <property type="match status" value="1"/>
</dbReference>
<dbReference type="Pfam" id="PF00072">
    <property type="entry name" value="Response_reg"/>
    <property type="match status" value="1"/>
</dbReference>
<dbReference type="PROSITE" id="PS50894">
    <property type="entry name" value="HPT"/>
    <property type="match status" value="1"/>
</dbReference>
<evidence type="ECO:0000256" key="4">
    <source>
        <dbReference type="PROSITE-ProRule" id="PRU00169"/>
    </source>
</evidence>
<dbReference type="GO" id="GO:0005524">
    <property type="term" value="F:ATP binding"/>
    <property type="evidence" value="ECO:0007669"/>
    <property type="project" value="UniProtKB-KW"/>
</dbReference>
<dbReference type="InterPro" id="IPR036641">
    <property type="entry name" value="HPT_dom_sf"/>
</dbReference>
<dbReference type="InterPro" id="IPR008207">
    <property type="entry name" value="Sig_transdc_His_kin_Hpt_dom"/>
</dbReference>
<organism evidence="7 8">
    <name type="scientific">Candidatus Gallionella acididurans</name>
    <dbReference type="NCBI Taxonomy" id="1796491"/>
    <lineage>
        <taxon>Bacteria</taxon>
        <taxon>Pseudomonadati</taxon>
        <taxon>Pseudomonadota</taxon>
        <taxon>Betaproteobacteria</taxon>
        <taxon>Nitrosomonadales</taxon>
        <taxon>Gallionellaceae</taxon>
        <taxon>Gallionella</taxon>
    </lineage>
</organism>
<dbReference type="GO" id="GO:0004672">
    <property type="term" value="F:protein kinase activity"/>
    <property type="evidence" value="ECO:0007669"/>
    <property type="project" value="UniProtKB-ARBA"/>
</dbReference>
<feature type="domain" description="Response regulatory" evidence="5">
    <location>
        <begin position="190"/>
        <end position="307"/>
    </location>
</feature>
<dbReference type="InterPro" id="IPR011006">
    <property type="entry name" value="CheY-like_superfamily"/>
</dbReference>
<evidence type="ECO:0000313" key="8">
    <source>
        <dbReference type="Proteomes" id="UP000070578"/>
    </source>
</evidence>
<dbReference type="EMBL" id="LSLI01000006">
    <property type="protein sequence ID" value="KXS33456.1"/>
    <property type="molecule type" value="Genomic_DNA"/>
</dbReference>
<evidence type="ECO:0000256" key="3">
    <source>
        <dbReference type="PROSITE-ProRule" id="PRU00110"/>
    </source>
</evidence>
<comment type="caution">
    <text evidence="7">The sequence shown here is derived from an EMBL/GenBank/DDBJ whole genome shotgun (WGS) entry which is preliminary data.</text>
</comment>
<keyword evidence="2" id="KW-0902">Two-component regulatory system</keyword>
<feature type="modified residue" description="Phosphohistidine" evidence="3">
    <location>
        <position position="390"/>
    </location>
</feature>